<name>A0A1H7KJC1_9RHOB</name>
<reference evidence="3 4" key="1">
    <citation type="submission" date="2016-10" db="EMBL/GenBank/DDBJ databases">
        <authorList>
            <person name="de Groot N.N."/>
        </authorList>
    </citation>
    <scope>NUCLEOTIDE SEQUENCE [LARGE SCALE GENOMIC DNA]</scope>
    <source>
        <strain evidence="3 4">DSM 100674</strain>
    </source>
</reference>
<dbReference type="NCBIfam" id="TIGR01552">
    <property type="entry name" value="phd_fam"/>
    <property type="match status" value="1"/>
</dbReference>
<accession>A0A1H7KJC1</accession>
<dbReference type="InterPro" id="IPR006442">
    <property type="entry name" value="Antitoxin_Phd/YefM"/>
</dbReference>
<dbReference type="STRING" id="1287727.SAMN05443999_102418"/>
<evidence type="ECO:0000256" key="2">
    <source>
        <dbReference type="RuleBase" id="RU362080"/>
    </source>
</evidence>
<comment type="function">
    <text evidence="2">Antitoxin component of a type II toxin-antitoxin (TA) system.</text>
</comment>
<evidence type="ECO:0000313" key="4">
    <source>
        <dbReference type="Proteomes" id="UP000199582"/>
    </source>
</evidence>
<dbReference type="EMBL" id="FOAG01000002">
    <property type="protein sequence ID" value="SEK86017.1"/>
    <property type="molecule type" value="Genomic_DNA"/>
</dbReference>
<keyword evidence="4" id="KW-1185">Reference proteome</keyword>
<gene>
    <name evidence="3" type="ORF">SAMN05443999_102418</name>
</gene>
<sequence length="79" mass="9618">MFHNVNSREIRANFRTYLDHVMKTGDRVLIYRHGKEVAALVCREDFNALEEVAARSPWELERRHREAMERMRVMKEKMR</sequence>
<dbReference type="Proteomes" id="UP000199582">
    <property type="component" value="Unassembled WGS sequence"/>
</dbReference>
<dbReference type="AlphaFoldDB" id="A0A1H7KJC1"/>
<dbReference type="Pfam" id="PF02604">
    <property type="entry name" value="PhdYeFM_antitox"/>
    <property type="match status" value="1"/>
</dbReference>
<protein>
    <recommendedName>
        <fullName evidence="2">Antitoxin</fullName>
    </recommendedName>
</protein>
<comment type="similarity">
    <text evidence="1 2">Belongs to the phD/YefM antitoxin family.</text>
</comment>
<dbReference type="RefSeq" id="WP_175544696.1">
    <property type="nucleotide sequence ID" value="NZ_FOAG01000002.1"/>
</dbReference>
<dbReference type="SUPFAM" id="SSF143120">
    <property type="entry name" value="YefM-like"/>
    <property type="match status" value="1"/>
</dbReference>
<dbReference type="Gene3D" id="3.40.1620.10">
    <property type="entry name" value="YefM-like domain"/>
    <property type="match status" value="1"/>
</dbReference>
<evidence type="ECO:0000313" key="3">
    <source>
        <dbReference type="EMBL" id="SEK86017.1"/>
    </source>
</evidence>
<organism evidence="3 4">
    <name type="scientific">Roseovarius azorensis</name>
    <dbReference type="NCBI Taxonomy" id="1287727"/>
    <lineage>
        <taxon>Bacteria</taxon>
        <taxon>Pseudomonadati</taxon>
        <taxon>Pseudomonadota</taxon>
        <taxon>Alphaproteobacteria</taxon>
        <taxon>Rhodobacterales</taxon>
        <taxon>Roseobacteraceae</taxon>
        <taxon>Roseovarius</taxon>
    </lineage>
</organism>
<proteinExistence type="inferred from homology"/>
<dbReference type="InterPro" id="IPR036165">
    <property type="entry name" value="YefM-like_sf"/>
</dbReference>
<evidence type="ECO:0000256" key="1">
    <source>
        <dbReference type="ARBA" id="ARBA00009981"/>
    </source>
</evidence>